<dbReference type="Gene3D" id="3.90.550.10">
    <property type="entry name" value="Spore Coat Polysaccharide Biosynthesis Protein SpsA, Chain A"/>
    <property type="match status" value="1"/>
</dbReference>
<name>A0A1F6NYN7_9BACT</name>
<dbReference type="InterPro" id="IPR050256">
    <property type="entry name" value="Glycosyltransferase_2"/>
</dbReference>
<dbReference type="PANTHER" id="PTHR48090">
    <property type="entry name" value="UNDECAPRENYL-PHOSPHATE 4-DEOXY-4-FORMAMIDO-L-ARABINOSE TRANSFERASE-RELATED"/>
    <property type="match status" value="1"/>
</dbReference>
<gene>
    <name evidence="2" type="ORF">A2537_01630</name>
</gene>
<proteinExistence type="predicted"/>
<dbReference type="AlphaFoldDB" id="A0A1F6NYN7"/>
<reference evidence="2 3" key="1">
    <citation type="journal article" date="2016" name="Nat. Commun.">
        <title>Thousands of microbial genomes shed light on interconnected biogeochemical processes in an aquifer system.</title>
        <authorList>
            <person name="Anantharaman K."/>
            <person name="Brown C.T."/>
            <person name="Hug L.A."/>
            <person name="Sharon I."/>
            <person name="Castelle C.J."/>
            <person name="Probst A.J."/>
            <person name="Thomas B.C."/>
            <person name="Singh A."/>
            <person name="Wilkins M.J."/>
            <person name="Karaoz U."/>
            <person name="Brodie E.L."/>
            <person name="Williams K.H."/>
            <person name="Hubbard S.S."/>
            <person name="Banfield J.F."/>
        </authorList>
    </citation>
    <scope>NUCLEOTIDE SEQUENCE [LARGE SCALE GENOMIC DNA]</scope>
</reference>
<organism evidence="2 3">
    <name type="scientific">Candidatus Magasanikbacteria bacterium RIFOXYD2_FULL_36_9</name>
    <dbReference type="NCBI Taxonomy" id="1798707"/>
    <lineage>
        <taxon>Bacteria</taxon>
        <taxon>Candidatus Magasanikiibacteriota</taxon>
    </lineage>
</organism>
<dbReference type="CDD" id="cd04179">
    <property type="entry name" value="DPM_DPG-synthase_like"/>
    <property type="match status" value="1"/>
</dbReference>
<comment type="caution">
    <text evidence="2">The sequence shown here is derived from an EMBL/GenBank/DDBJ whole genome shotgun (WGS) entry which is preliminary data.</text>
</comment>
<dbReference type="EMBL" id="MFRC01000049">
    <property type="protein sequence ID" value="OGH89029.1"/>
    <property type="molecule type" value="Genomic_DNA"/>
</dbReference>
<evidence type="ECO:0000313" key="2">
    <source>
        <dbReference type="EMBL" id="OGH89029.1"/>
    </source>
</evidence>
<dbReference type="Pfam" id="PF00535">
    <property type="entry name" value="Glycos_transf_2"/>
    <property type="match status" value="1"/>
</dbReference>
<evidence type="ECO:0000259" key="1">
    <source>
        <dbReference type="Pfam" id="PF00535"/>
    </source>
</evidence>
<sequence>MIFIVIPAYNEEQRIGRVIRDLFEHGFSNVVVVDDGSSDNTVKEVVDAGAVVINHLVNRGQGAALQTGNDFVLKNGAEIIVHFDADGQFNVADISCGVKKMQEENLDIIFGSRFLDTRSKVPFFKKYFILPISRIINNHFTKIKLSDVHNGFRIMNRKAAQKIIITQNQMAHNSEIPRLVKEHELKFDE</sequence>
<feature type="non-terminal residue" evidence="2">
    <location>
        <position position="189"/>
    </location>
</feature>
<feature type="domain" description="Glycosyltransferase 2-like" evidence="1">
    <location>
        <begin position="4"/>
        <end position="163"/>
    </location>
</feature>
<dbReference type="SUPFAM" id="SSF53448">
    <property type="entry name" value="Nucleotide-diphospho-sugar transferases"/>
    <property type="match status" value="1"/>
</dbReference>
<dbReference type="Proteomes" id="UP000178490">
    <property type="component" value="Unassembled WGS sequence"/>
</dbReference>
<dbReference type="InterPro" id="IPR029044">
    <property type="entry name" value="Nucleotide-diphossugar_trans"/>
</dbReference>
<evidence type="ECO:0000313" key="3">
    <source>
        <dbReference type="Proteomes" id="UP000178490"/>
    </source>
</evidence>
<dbReference type="PANTHER" id="PTHR48090:SF7">
    <property type="entry name" value="RFBJ PROTEIN"/>
    <property type="match status" value="1"/>
</dbReference>
<protein>
    <recommendedName>
        <fullName evidence="1">Glycosyltransferase 2-like domain-containing protein</fullName>
    </recommendedName>
</protein>
<dbReference type="InterPro" id="IPR001173">
    <property type="entry name" value="Glyco_trans_2-like"/>
</dbReference>
<accession>A0A1F6NYN7</accession>